<feature type="compositionally biased region" description="Low complexity" evidence="1">
    <location>
        <begin position="204"/>
        <end position="216"/>
    </location>
</feature>
<dbReference type="AlphaFoldDB" id="A0A4Y9XPN0"/>
<dbReference type="EMBL" id="SEKV01001124">
    <property type="protein sequence ID" value="TFY51702.1"/>
    <property type="molecule type" value="Genomic_DNA"/>
</dbReference>
<sequence length="444" mass="46264">MRRELLGLALDTITTYDRLSGGATIVVSIPGSLRPGSDLQLENIQTDVYFPPGIFNELPELQPVLSQLIQLTVELIGMPLLTAAGYTGSLIQVSVSPRRDTSSPHTGAPEPANKATSSDAACLAADEVGHLRVENAQLRDLNKTTDTVRLLFGPDVDTSPSRSTPSPVMSAATSPPSSRGTVTSTVNSPSSSRGSFIPAISLTRPPSSSGGRAPPSSIILPQLVDCSPLTAKPAAPATPPVARSQLAIAATPTTASGRVFAVRASASSDGNKAPKKDAPSRTTEVKAMQGGTRPLPAEPSPPNTLAITPQLGSPFRSPSAKPRMTRSIRSLPSGSPVSISDSESSVGSSSRPLSPVSPFLSPSSPSESVPGTVIIGFGYRSARYLANIGLPKYSNYVLDDVAVTFAAVLWPEELRRRLSISEEQASGLADAMVADARDQLRLTT</sequence>
<feature type="region of interest" description="Disordered" evidence="1">
    <location>
        <begin position="265"/>
        <end position="368"/>
    </location>
</feature>
<feature type="compositionally biased region" description="Low complexity" evidence="1">
    <location>
        <begin position="180"/>
        <end position="195"/>
    </location>
</feature>
<proteinExistence type="predicted"/>
<feature type="compositionally biased region" description="Low complexity" evidence="1">
    <location>
        <begin position="330"/>
        <end position="368"/>
    </location>
</feature>
<dbReference type="Proteomes" id="UP000298390">
    <property type="component" value="Unassembled WGS sequence"/>
</dbReference>
<gene>
    <name evidence="2" type="ORF">EVJ58_g10429</name>
</gene>
<evidence type="ECO:0000313" key="3">
    <source>
        <dbReference type="Proteomes" id="UP000298390"/>
    </source>
</evidence>
<protein>
    <submittedName>
        <fullName evidence="2">Uncharacterized protein</fullName>
    </submittedName>
</protein>
<organism evidence="2 3">
    <name type="scientific">Rhodofomes roseus</name>
    <dbReference type="NCBI Taxonomy" id="34475"/>
    <lineage>
        <taxon>Eukaryota</taxon>
        <taxon>Fungi</taxon>
        <taxon>Dikarya</taxon>
        <taxon>Basidiomycota</taxon>
        <taxon>Agaricomycotina</taxon>
        <taxon>Agaricomycetes</taxon>
        <taxon>Polyporales</taxon>
        <taxon>Rhodofomes</taxon>
    </lineage>
</organism>
<feature type="compositionally biased region" description="Polar residues" evidence="1">
    <location>
        <begin position="158"/>
        <end position="179"/>
    </location>
</feature>
<accession>A0A4Y9XPN0</accession>
<reference evidence="2 3" key="1">
    <citation type="submission" date="2019-01" db="EMBL/GenBank/DDBJ databases">
        <title>Genome sequencing of the rare red list fungi Fomitopsis rosea.</title>
        <authorList>
            <person name="Buettner E."/>
            <person name="Kellner H."/>
        </authorList>
    </citation>
    <scope>NUCLEOTIDE SEQUENCE [LARGE SCALE GENOMIC DNA]</scope>
    <source>
        <strain evidence="2 3">DSM 105464</strain>
    </source>
</reference>
<name>A0A4Y9XPN0_9APHY</name>
<evidence type="ECO:0000256" key="1">
    <source>
        <dbReference type="SAM" id="MobiDB-lite"/>
    </source>
</evidence>
<evidence type="ECO:0000313" key="2">
    <source>
        <dbReference type="EMBL" id="TFY51702.1"/>
    </source>
</evidence>
<comment type="caution">
    <text evidence="2">The sequence shown here is derived from an EMBL/GenBank/DDBJ whole genome shotgun (WGS) entry which is preliminary data.</text>
</comment>
<feature type="region of interest" description="Disordered" evidence="1">
    <location>
        <begin position="151"/>
        <end position="216"/>
    </location>
</feature>
<feature type="region of interest" description="Disordered" evidence="1">
    <location>
        <begin position="95"/>
        <end position="119"/>
    </location>
</feature>